<accession>A0A218XJA8</accession>
<keyword evidence="2" id="KW-0805">Transcription regulation</keyword>
<dbReference type="FunFam" id="2.20.25.80:FF:000003">
    <property type="entry name" value="WRKY transcription factor 57"/>
    <property type="match status" value="1"/>
</dbReference>
<keyword evidence="5" id="KW-0539">Nucleus</keyword>
<keyword evidence="3" id="KW-0238">DNA-binding</keyword>
<dbReference type="InterPro" id="IPR003657">
    <property type="entry name" value="WRKY_dom"/>
</dbReference>
<dbReference type="SUPFAM" id="SSF118290">
    <property type="entry name" value="WRKY DNA-binding domain"/>
    <property type="match status" value="1"/>
</dbReference>
<reference evidence="9" key="1">
    <citation type="journal article" date="2017" name="Plant J.">
        <title>The pomegranate (Punica granatum L.) genome and the genomics of punicalagin biosynthesis.</title>
        <authorList>
            <person name="Qin G."/>
            <person name="Xu C."/>
            <person name="Ming R."/>
            <person name="Tang H."/>
            <person name="Guyot R."/>
            <person name="Kramer E.M."/>
            <person name="Hu Y."/>
            <person name="Yi X."/>
            <person name="Qi Y."/>
            <person name="Xu X."/>
            <person name="Gao Z."/>
            <person name="Pan H."/>
            <person name="Jian J."/>
            <person name="Tian Y."/>
            <person name="Yue Z."/>
            <person name="Xu Y."/>
        </authorList>
    </citation>
    <scope>NUCLEOTIDE SEQUENCE [LARGE SCALE GENOMIC DNA]</scope>
    <source>
        <strain evidence="9">cv. Dabenzi</strain>
    </source>
</reference>
<evidence type="ECO:0000256" key="3">
    <source>
        <dbReference type="ARBA" id="ARBA00023125"/>
    </source>
</evidence>
<reference evidence="10" key="3">
    <citation type="journal article" date="2020" name="Plant Biotechnol. J.">
        <title>The pomegranate (Punica granatum L.) draft genome dissects genetic divergence between soft- and hard-seeded cultivars.</title>
        <authorList>
            <person name="Luo X."/>
            <person name="Li H."/>
            <person name="Wu Z."/>
            <person name="Yao W."/>
            <person name="Zhao P."/>
            <person name="Cao D."/>
            <person name="Yu H."/>
            <person name="Li K."/>
            <person name="Poudel K."/>
            <person name="Zhao D."/>
            <person name="Zhang F."/>
            <person name="Xia X."/>
            <person name="Chen L."/>
            <person name="Wang Q."/>
            <person name="Jing D."/>
            <person name="Cao S."/>
        </authorList>
    </citation>
    <scope>NUCLEOTIDE SEQUENCE [LARGE SCALE GENOMIC DNA]</scope>
</reference>
<dbReference type="PANTHER" id="PTHR31221">
    <property type="entry name" value="WRKY TRANSCRIPTION FACTOR PROTEIN 1-RELATED"/>
    <property type="match status" value="1"/>
</dbReference>
<evidence type="ECO:0000256" key="1">
    <source>
        <dbReference type="ARBA" id="ARBA00004123"/>
    </source>
</evidence>
<reference evidence="11" key="4">
    <citation type="submission" date="2025-04" db="UniProtKB">
        <authorList>
            <consortium name="RefSeq"/>
        </authorList>
    </citation>
    <scope>IDENTIFICATION</scope>
    <source>
        <tissue evidence="11">Leaf</tissue>
    </source>
</reference>
<keyword evidence="4" id="KW-0804">Transcription</keyword>
<proteinExistence type="predicted"/>
<comment type="subcellular location">
    <subcellularLocation>
        <location evidence="1">Nucleus</location>
    </subcellularLocation>
</comment>
<evidence type="ECO:0000256" key="5">
    <source>
        <dbReference type="ARBA" id="ARBA00023242"/>
    </source>
</evidence>
<dbReference type="InterPro" id="IPR036576">
    <property type="entry name" value="WRKY_dom_sf"/>
</dbReference>
<evidence type="ECO:0000313" key="9">
    <source>
        <dbReference type="Proteomes" id="UP000197138"/>
    </source>
</evidence>
<dbReference type="RefSeq" id="XP_031390667.1">
    <property type="nucleotide sequence ID" value="XM_031534807.1"/>
</dbReference>
<evidence type="ECO:0000256" key="4">
    <source>
        <dbReference type="ARBA" id="ARBA00023163"/>
    </source>
</evidence>
<dbReference type="SMART" id="SM00774">
    <property type="entry name" value="WRKY"/>
    <property type="match status" value="1"/>
</dbReference>
<dbReference type="OrthoDB" id="2021103at2759"/>
<feature type="region of interest" description="Disordered" evidence="6">
    <location>
        <begin position="139"/>
        <end position="171"/>
    </location>
</feature>
<dbReference type="InterPro" id="IPR044810">
    <property type="entry name" value="WRKY_plant"/>
</dbReference>
<evidence type="ECO:0000256" key="6">
    <source>
        <dbReference type="SAM" id="MobiDB-lite"/>
    </source>
</evidence>
<dbReference type="Proteomes" id="UP000515151">
    <property type="component" value="Chromosome 4"/>
</dbReference>
<dbReference type="GO" id="GO:0003700">
    <property type="term" value="F:DNA-binding transcription factor activity"/>
    <property type="evidence" value="ECO:0007669"/>
    <property type="project" value="InterPro"/>
</dbReference>
<name>A0A218XJA8_PUNGR</name>
<evidence type="ECO:0000313" key="10">
    <source>
        <dbReference type="Proteomes" id="UP000515151"/>
    </source>
</evidence>
<protein>
    <submittedName>
        <fullName evidence="11">Probable WRKY transcription factor 12</fullName>
    </submittedName>
</protein>
<dbReference type="PANTHER" id="PTHR31221:SF230">
    <property type="entry name" value="WRKY DOMAIN-CONTAINING PROTEIN"/>
    <property type="match status" value="1"/>
</dbReference>
<dbReference type="AlphaFoldDB" id="A0A218XJA8"/>
<evidence type="ECO:0000313" key="8">
    <source>
        <dbReference type="EMBL" id="OWM85285.1"/>
    </source>
</evidence>
<evidence type="ECO:0000313" key="11">
    <source>
        <dbReference type="RefSeq" id="XP_031390667.1"/>
    </source>
</evidence>
<dbReference type="Proteomes" id="UP000197138">
    <property type="component" value="Unassembled WGS sequence"/>
</dbReference>
<dbReference type="Pfam" id="PF03106">
    <property type="entry name" value="WRKY"/>
    <property type="match status" value="1"/>
</dbReference>
<dbReference type="Gene3D" id="2.20.25.80">
    <property type="entry name" value="WRKY domain"/>
    <property type="match status" value="1"/>
</dbReference>
<evidence type="ECO:0000256" key="2">
    <source>
        <dbReference type="ARBA" id="ARBA00023015"/>
    </source>
</evidence>
<dbReference type="EMBL" id="MTKT01001287">
    <property type="protein sequence ID" value="OWM85285.1"/>
    <property type="molecule type" value="Genomic_DNA"/>
</dbReference>
<gene>
    <name evidence="11" type="primary">LOC116203143</name>
    <name evidence="8" type="ORF">CDL15_Pgr028072</name>
</gene>
<dbReference type="GO" id="GO:0043565">
    <property type="term" value="F:sequence-specific DNA binding"/>
    <property type="evidence" value="ECO:0007669"/>
    <property type="project" value="InterPro"/>
</dbReference>
<organism evidence="8 9">
    <name type="scientific">Punica granatum</name>
    <name type="common">Pomegranate</name>
    <dbReference type="NCBI Taxonomy" id="22663"/>
    <lineage>
        <taxon>Eukaryota</taxon>
        <taxon>Viridiplantae</taxon>
        <taxon>Streptophyta</taxon>
        <taxon>Embryophyta</taxon>
        <taxon>Tracheophyta</taxon>
        <taxon>Spermatophyta</taxon>
        <taxon>Magnoliopsida</taxon>
        <taxon>eudicotyledons</taxon>
        <taxon>Gunneridae</taxon>
        <taxon>Pentapetalae</taxon>
        <taxon>rosids</taxon>
        <taxon>malvids</taxon>
        <taxon>Myrtales</taxon>
        <taxon>Lythraceae</taxon>
        <taxon>Punica</taxon>
    </lineage>
</organism>
<feature type="domain" description="WRKY" evidence="7">
    <location>
        <begin position="181"/>
        <end position="246"/>
    </location>
</feature>
<evidence type="ECO:0000259" key="7">
    <source>
        <dbReference type="PROSITE" id="PS50811"/>
    </source>
</evidence>
<keyword evidence="10" id="KW-1185">Reference proteome</keyword>
<sequence>MKTLCLFSYKYGTLHSISNLPPTSNPNLGTLESEQIALFQFGMENGKVPLLPLALDLGTSSSIHPSAINSLQIPSLLLPPNLLQEYCQLSNLDVEWVNNFLFGSMTKFGINNDSQKPTSPAPADNASLTSMVGANNVVGREGNNTNDGSLGAAGSRVTDNRKVTGRSKKSVPQRVAFHTRSADDVLDDGYRWRKYGQKAVKNSSHPRSYYRCTHHTCNVKKQIQRLATDSGIVVTTYEGKHNHPSEKLMETLAPLLKQLQLLTRF</sequence>
<dbReference type="GO" id="GO:0005634">
    <property type="term" value="C:nucleus"/>
    <property type="evidence" value="ECO:0007669"/>
    <property type="project" value="UniProtKB-SubCell"/>
</dbReference>
<reference evidence="8" key="2">
    <citation type="submission" date="2017-06" db="EMBL/GenBank/DDBJ databases">
        <title>The pomegranate genome and the genomics of punicalagin biosynthesis.</title>
        <authorList>
            <person name="Xu C."/>
        </authorList>
    </citation>
    <scope>NUCLEOTIDE SEQUENCE [LARGE SCALE GENOMIC DNA]</scope>
    <source>
        <tissue evidence="8">Fresh leaf</tissue>
    </source>
</reference>
<dbReference type="PROSITE" id="PS50811">
    <property type="entry name" value="WRKY"/>
    <property type="match status" value="1"/>
</dbReference>
<dbReference type="GeneID" id="116203143"/>